<comment type="caution">
    <text evidence="2">The sequence shown here is derived from an EMBL/GenBank/DDBJ whole genome shotgun (WGS) entry which is preliminary data.</text>
</comment>
<feature type="domain" description="MOSC" evidence="1">
    <location>
        <begin position="95"/>
        <end position="270"/>
    </location>
</feature>
<dbReference type="OrthoDB" id="211216at2157"/>
<proteinExistence type="predicted"/>
<dbReference type="Pfam" id="PF03476">
    <property type="entry name" value="MOSC_N"/>
    <property type="match status" value="1"/>
</dbReference>
<evidence type="ECO:0000259" key="1">
    <source>
        <dbReference type="PROSITE" id="PS51340"/>
    </source>
</evidence>
<protein>
    <submittedName>
        <fullName evidence="2">MOSC domain-containing protein</fullName>
    </submittedName>
</protein>
<accession>A0A6B0T795</accession>
<reference evidence="2 3" key="1">
    <citation type="submission" date="2019-12" db="EMBL/GenBank/DDBJ databases">
        <title>Isolation and characterization of three novel carbon monoxide-oxidizing members of Halobacteria from salione crusts and soils.</title>
        <authorList>
            <person name="Myers M.R."/>
            <person name="King G.M."/>
        </authorList>
    </citation>
    <scope>NUCLEOTIDE SEQUENCE [LARGE SCALE GENOMIC DNA]</scope>
    <source>
        <strain evidence="2 3">WSA2</strain>
    </source>
</reference>
<dbReference type="GO" id="GO:0030170">
    <property type="term" value="F:pyridoxal phosphate binding"/>
    <property type="evidence" value="ECO:0007669"/>
    <property type="project" value="InterPro"/>
</dbReference>
<dbReference type="Pfam" id="PF03473">
    <property type="entry name" value="MOSC"/>
    <property type="match status" value="1"/>
</dbReference>
<organism evidence="2 3">
    <name type="scientific">Halobaculum saliterrae</name>
    <dbReference type="NCBI Taxonomy" id="2073113"/>
    <lineage>
        <taxon>Archaea</taxon>
        <taxon>Methanobacteriati</taxon>
        <taxon>Methanobacteriota</taxon>
        <taxon>Stenosarchaea group</taxon>
        <taxon>Halobacteria</taxon>
        <taxon>Halobacteriales</taxon>
        <taxon>Haloferacaceae</taxon>
        <taxon>Halobaculum</taxon>
    </lineage>
</organism>
<keyword evidence="3" id="KW-1185">Reference proteome</keyword>
<dbReference type="InterPro" id="IPR005303">
    <property type="entry name" value="MOCOS_middle"/>
</dbReference>
<dbReference type="GO" id="GO:0003824">
    <property type="term" value="F:catalytic activity"/>
    <property type="evidence" value="ECO:0007669"/>
    <property type="project" value="InterPro"/>
</dbReference>
<dbReference type="Proteomes" id="UP000437065">
    <property type="component" value="Unassembled WGS sequence"/>
</dbReference>
<evidence type="ECO:0000313" key="2">
    <source>
        <dbReference type="EMBL" id="MXR42379.1"/>
    </source>
</evidence>
<dbReference type="EMBL" id="WUUS01000008">
    <property type="protein sequence ID" value="MXR42379.1"/>
    <property type="molecule type" value="Genomic_DNA"/>
</dbReference>
<sequence>MTEDALATTLDRIRVFPIKSLDGVDVDAAELAPGGGLSRDREFALVDADGDYVNGKNERRIHRVSASFDLDARTVTLDAPHDADAPAAAAFDLDDPVDREEIASWVGEFLGYDVDLIGERTGGYPDDTKLTGPTVVSLGTLREVASWFDGVGVDSMRRRLRANVELASDEPFAEDRLVADLGERVRVRVGDAELFGVNPCQRCVVPSRNPDTGTELDGFRTRFIERREETMPDWSGGDRFDHAFRLMVNTVVPEGSVGGSLRVGDDVRTLGTEAE</sequence>
<dbReference type="InterPro" id="IPR005302">
    <property type="entry name" value="MoCF_Sase_C"/>
</dbReference>
<dbReference type="PROSITE" id="PS51340">
    <property type="entry name" value="MOSC"/>
    <property type="match status" value="1"/>
</dbReference>
<dbReference type="SUPFAM" id="SSF141673">
    <property type="entry name" value="MOSC N-terminal domain-like"/>
    <property type="match status" value="1"/>
</dbReference>
<gene>
    <name evidence="2" type="ORF">GRX01_13650</name>
</gene>
<name>A0A6B0T795_9EURY</name>
<dbReference type="RefSeq" id="WP_159668496.1">
    <property type="nucleotide sequence ID" value="NZ_WUUS01000008.1"/>
</dbReference>
<dbReference type="GO" id="GO:0030151">
    <property type="term" value="F:molybdenum ion binding"/>
    <property type="evidence" value="ECO:0007669"/>
    <property type="project" value="InterPro"/>
</dbReference>
<dbReference type="AlphaFoldDB" id="A0A6B0T795"/>
<evidence type="ECO:0000313" key="3">
    <source>
        <dbReference type="Proteomes" id="UP000437065"/>
    </source>
</evidence>